<dbReference type="EnsemblMetazoa" id="ISCW000443-RA">
    <property type="protein sequence ID" value="ISCW000443-PA"/>
    <property type="gene ID" value="ISCW000443"/>
</dbReference>
<evidence type="ECO:0000313" key="7">
    <source>
        <dbReference type="EnsemblMetazoa" id="ISCW000443-PA"/>
    </source>
</evidence>
<reference evidence="7" key="2">
    <citation type="submission" date="2020-05" db="UniProtKB">
        <authorList>
            <consortium name="EnsemblMetazoa"/>
        </authorList>
    </citation>
    <scope>IDENTIFICATION</scope>
    <source>
        <strain evidence="7">wikel</strain>
    </source>
</reference>
<dbReference type="PaxDb" id="6945-B7P3L3"/>
<dbReference type="InParanoid" id="B7P3L3"/>
<accession>B7P3L3</accession>
<evidence type="ECO:0000256" key="4">
    <source>
        <dbReference type="ARBA" id="ARBA00022801"/>
    </source>
</evidence>
<dbReference type="PANTHER" id="PTHR11010">
    <property type="entry name" value="PROTEASE S28 PRO-X CARBOXYPEPTIDASE-RELATED"/>
    <property type="match status" value="1"/>
</dbReference>
<keyword evidence="4" id="KW-0378">Hydrolase</keyword>
<dbReference type="EMBL" id="ABJB010354195">
    <property type="status" value="NOT_ANNOTATED_CDS"/>
    <property type="molecule type" value="Genomic_DNA"/>
</dbReference>
<keyword evidence="5" id="KW-0325">Glycoprotein</keyword>
<dbReference type="Pfam" id="PF05577">
    <property type="entry name" value="Peptidase_S28"/>
    <property type="match status" value="1"/>
</dbReference>
<dbReference type="Gene3D" id="3.40.50.1820">
    <property type="entry name" value="alpha/beta hydrolase"/>
    <property type="match status" value="1"/>
</dbReference>
<dbReference type="InterPro" id="IPR008758">
    <property type="entry name" value="Peptidase_S28"/>
</dbReference>
<evidence type="ECO:0000256" key="2">
    <source>
        <dbReference type="ARBA" id="ARBA00022670"/>
    </source>
</evidence>
<keyword evidence="3" id="KW-0732">Signal</keyword>
<dbReference type="Proteomes" id="UP000001555">
    <property type="component" value="Unassembled WGS sequence"/>
</dbReference>
<evidence type="ECO:0000256" key="5">
    <source>
        <dbReference type="ARBA" id="ARBA00023180"/>
    </source>
</evidence>
<name>B7P3L3_IXOSC</name>
<dbReference type="AlphaFoldDB" id="B7P3L3"/>
<gene>
    <name evidence="6" type="ORF">IscW_ISCW000443</name>
</gene>
<dbReference type="GO" id="GO:0070008">
    <property type="term" value="F:serine-type exopeptidase activity"/>
    <property type="evidence" value="ECO:0007669"/>
    <property type="project" value="InterPro"/>
</dbReference>
<dbReference type="VEuPathDB" id="VectorBase:ISCI000443"/>
<dbReference type="EMBL" id="DS629320">
    <property type="protein sequence ID" value="EEC01185.1"/>
    <property type="molecule type" value="Genomic_DNA"/>
</dbReference>
<dbReference type="SUPFAM" id="SSF53474">
    <property type="entry name" value="alpha/beta-Hydrolases"/>
    <property type="match status" value="1"/>
</dbReference>
<keyword evidence="2" id="KW-0645">Protease</keyword>
<evidence type="ECO:0000313" key="6">
    <source>
        <dbReference type="EMBL" id="EEC01185.1"/>
    </source>
</evidence>
<dbReference type="PANTHER" id="PTHR11010:SF117">
    <property type="entry name" value="SERINE PROTEASE 16"/>
    <property type="match status" value="1"/>
</dbReference>
<sequence>MRYFVSDEFYRPGGPVFLLLGGEGAASARWLSAPTHIMLLAKQYGALVFQLEHRFYGRSLPTK</sequence>
<comment type="similarity">
    <text evidence="1">Belongs to the peptidase S28 family.</text>
</comment>
<evidence type="ECO:0000256" key="3">
    <source>
        <dbReference type="ARBA" id="ARBA00022729"/>
    </source>
</evidence>
<dbReference type="HOGENOM" id="CLU_2888232_0_0_1"/>
<dbReference type="VEuPathDB" id="VectorBase:ISCW000443"/>
<reference evidence="6 8" key="1">
    <citation type="submission" date="2008-03" db="EMBL/GenBank/DDBJ databases">
        <title>Annotation of Ixodes scapularis.</title>
        <authorList>
            <consortium name="Ixodes scapularis Genome Project Consortium"/>
            <person name="Caler E."/>
            <person name="Hannick L.I."/>
            <person name="Bidwell S."/>
            <person name="Joardar V."/>
            <person name="Thiagarajan M."/>
            <person name="Amedeo P."/>
            <person name="Galinsky K.J."/>
            <person name="Schobel S."/>
            <person name="Inman J."/>
            <person name="Hostetler J."/>
            <person name="Miller J."/>
            <person name="Hammond M."/>
            <person name="Megy K."/>
            <person name="Lawson D."/>
            <person name="Kodira C."/>
            <person name="Sutton G."/>
            <person name="Meyer J."/>
            <person name="Hill C.A."/>
            <person name="Birren B."/>
            <person name="Nene V."/>
            <person name="Collins F."/>
            <person name="Alarcon-Chaidez F."/>
            <person name="Wikel S."/>
            <person name="Strausberg R."/>
        </authorList>
    </citation>
    <scope>NUCLEOTIDE SEQUENCE [LARGE SCALE GENOMIC DNA]</scope>
    <source>
        <strain evidence="8">Wikel</strain>
        <strain evidence="6">Wikel colony</strain>
    </source>
</reference>
<evidence type="ECO:0000313" key="8">
    <source>
        <dbReference type="Proteomes" id="UP000001555"/>
    </source>
</evidence>
<organism>
    <name type="scientific">Ixodes scapularis</name>
    <name type="common">Black-legged tick</name>
    <name type="synonym">Deer tick</name>
    <dbReference type="NCBI Taxonomy" id="6945"/>
    <lineage>
        <taxon>Eukaryota</taxon>
        <taxon>Metazoa</taxon>
        <taxon>Ecdysozoa</taxon>
        <taxon>Arthropoda</taxon>
        <taxon>Chelicerata</taxon>
        <taxon>Arachnida</taxon>
        <taxon>Acari</taxon>
        <taxon>Parasitiformes</taxon>
        <taxon>Ixodida</taxon>
        <taxon>Ixodoidea</taxon>
        <taxon>Ixodidae</taxon>
        <taxon>Ixodinae</taxon>
        <taxon>Ixodes</taxon>
    </lineage>
</organism>
<evidence type="ECO:0000256" key="1">
    <source>
        <dbReference type="ARBA" id="ARBA00011079"/>
    </source>
</evidence>
<dbReference type="GO" id="GO:0006508">
    <property type="term" value="P:proteolysis"/>
    <property type="evidence" value="ECO:0007669"/>
    <property type="project" value="UniProtKB-KW"/>
</dbReference>
<dbReference type="InterPro" id="IPR029058">
    <property type="entry name" value="AB_hydrolase_fold"/>
</dbReference>
<protein>
    <submittedName>
        <fullName evidence="6 7">Uncharacterized protein</fullName>
    </submittedName>
</protein>
<keyword evidence="8" id="KW-1185">Reference proteome</keyword>
<proteinExistence type="inferred from homology"/>
<dbReference type="STRING" id="6945.B7P3L3"/>